<name>A0A1Y3KRG8_PSEPU</name>
<evidence type="ECO:0000313" key="2">
    <source>
        <dbReference type="Proteomes" id="UP000196082"/>
    </source>
</evidence>
<accession>A0A1Y3KRG8</accession>
<protein>
    <recommendedName>
        <fullName evidence="3">DUF3037 domain-containing protein</fullName>
    </recommendedName>
</protein>
<evidence type="ECO:0008006" key="3">
    <source>
        <dbReference type="Google" id="ProtNLM"/>
    </source>
</evidence>
<proteinExistence type="predicted"/>
<reference evidence="1 2" key="1">
    <citation type="submission" date="2017-05" db="EMBL/GenBank/DDBJ databases">
        <title>Whole genome sequence of Pseudomonas putida isolate 1312 commercialized as a biostimulant.</title>
        <authorList>
            <person name="Crovadore J."/>
            <person name="Blanc P."/>
            <person name="Chablais R."/>
            <person name="Cochard B."/>
            <person name="Grizard D."/>
            <person name="Lefort F."/>
        </authorList>
    </citation>
    <scope>NUCLEOTIDE SEQUENCE [LARGE SCALE GENOMIC DNA]</scope>
    <source>
        <strain evidence="1 2">1312</strain>
    </source>
</reference>
<dbReference type="Proteomes" id="UP000196082">
    <property type="component" value="Unassembled WGS sequence"/>
</dbReference>
<dbReference type="AlphaFoldDB" id="A0A1Y3KRG8"/>
<organism evidence="1 2">
    <name type="scientific">Pseudomonas putida</name>
    <name type="common">Arthrobacter siderocapsulatus</name>
    <dbReference type="NCBI Taxonomy" id="303"/>
    <lineage>
        <taxon>Bacteria</taxon>
        <taxon>Pseudomonadati</taxon>
        <taxon>Pseudomonadota</taxon>
        <taxon>Gammaproteobacteria</taxon>
        <taxon>Pseudomonadales</taxon>
        <taxon>Pseudomonadaceae</taxon>
        <taxon>Pseudomonas</taxon>
    </lineage>
</organism>
<comment type="caution">
    <text evidence="1">The sequence shown here is derived from an EMBL/GenBank/DDBJ whole genome shotgun (WGS) entry which is preliminary data.</text>
</comment>
<gene>
    <name evidence="1" type="ORF">B8W72_20775</name>
</gene>
<sequence length="291" mass="32471">MTILARLKQKAASAATPPRVSGQWRTVQMCLDEDTDEFLNVGVIFLHDGKVDVRMLDSFERVKCLYGDRINTNYLEHYFQDVEDFIFATHSNLPDVISSDVRLGSSLYASGETVDSVISEFFFDAVTLGRVKGEAKNNAFRYTSTPKLRDSLFQIMRQKMALDASAIIQQERYRLQLKSGTLDVDVPLLSSSAVGSVVSVWYKSPVVAEKNILQASSDLTLVTSNTDRNGSLSILVPTERSGMGALEFKRVSDVIEKQLDRLQRSGIEVIRAPSTDDLAAKTIDWWSSRIA</sequence>
<evidence type="ECO:0000313" key="1">
    <source>
        <dbReference type="EMBL" id="OUM28295.1"/>
    </source>
</evidence>
<dbReference type="EMBL" id="NFSB01000084">
    <property type="protein sequence ID" value="OUM28295.1"/>
    <property type="molecule type" value="Genomic_DNA"/>
</dbReference>